<reference evidence="3 4" key="1">
    <citation type="submission" date="2020-08" db="EMBL/GenBank/DDBJ databases">
        <title>Genomic Encyclopedia of Type Strains, Phase IV (KMG-V): Genome sequencing to study the core and pangenomes of soil and plant-associated prokaryotes.</title>
        <authorList>
            <person name="Whitman W."/>
        </authorList>
    </citation>
    <scope>NUCLEOTIDE SEQUENCE [LARGE SCALE GENOMIC DNA]</scope>
    <source>
        <strain evidence="3 4">X5P2</strain>
    </source>
</reference>
<dbReference type="InterPro" id="IPR017850">
    <property type="entry name" value="Alkaline_phosphatase_core_sf"/>
</dbReference>
<feature type="chain" id="PRO_5040845011" evidence="1">
    <location>
        <begin position="31"/>
        <end position="553"/>
    </location>
</feature>
<dbReference type="EMBL" id="JACHEB010000001">
    <property type="protein sequence ID" value="MBB5326515.1"/>
    <property type="molecule type" value="Genomic_DNA"/>
</dbReference>
<dbReference type="CDD" id="cd16142">
    <property type="entry name" value="ARS_like"/>
    <property type="match status" value="1"/>
</dbReference>
<dbReference type="InterPro" id="IPR000917">
    <property type="entry name" value="Sulfatase_N"/>
</dbReference>
<sequence>MNCKAIIKQMAAVFFIVAMLFGGVCQAGHAQPPSTKKPNIIVIMGDDIGWFNLGSYNSGIMLNATPNLDKFAKQGMRLTDYYAEASCTAGRANFITGELPIRTGLTTVGQAGSLIGLPAQAPTIATALKSLGYETGQFGKNHLGDHNSALPCVHGFDEYFGYLYHLNAMEDPFYYTYPAAWKDTVGPRNLIHCWANDTSDSTVQPRWGEVGKQKIVDEGPLPPDPRPGIKYDMGTFDEVITQSTIGFMEKAKKDDKPFFVWMNPTRAHVLTHLSPKYDGMRNTETDFGLEEAALKQMDDNIGVVLKWVHDSGEEDNTIVIFTTDNGAEVYTWPDGGTTPFAGAKGEVTEGSFRVPALIRWPGHVKADTVSNGIMSGLDWFPTLVAAAGNPDINDQLLKGVKLGGQSYKVHLDGYDQTDMLTGNGPSKRHEIWYFAQTKLGALRYDNYKYQFIDQPQGWIGPVVYPNMPKLTNLRQDPFERMNWPSNGFANGSIGYYDSFKHEMWRFVVPGQIIAKYIPSFIEYPPMQAGGSFSIGDLKEKIEAAQKAAAAGSD</sequence>
<evidence type="ECO:0000259" key="2">
    <source>
        <dbReference type="Pfam" id="PF00884"/>
    </source>
</evidence>
<dbReference type="EC" id="3.1.6.1" evidence="3"/>
<dbReference type="PANTHER" id="PTHR43751">
    <property type="entry name" value="SULFATASE"/>
    <property type="match status" value="1"/>
</dbReference>
<dbReference type="AlphaFoldDB" id="A0A9X0U232"/>
<dbReference type="Pfam" id="PF00884">
    <property type="entry name" value="Sulfatase"/>
    <property type="match status" value="1"/>
</dbReference>
<dbReference type="SUPFAM" id="SSF53649">
    <property type="entry name" value="Alkaline phosphatase-like"/>
    <property type="match status" value="1"/>
</dbReference>
<evidence type="ECO:0000256" key="1">
    <source>
        <dbReference type="SAM" id="SignalP"/>
    </source>
</evidence>
<accession>A0A9X0U232</accession>
<protein>
    <submittedName>
        <fullName evidence="3">Arylsulfatase</fullName>
        <ecNumber evidence="3">3.1.6.1</ecNumber>
    </submittedName>
</protein>
<dbReference type="PANTHER" id="PTHR43751:SF2">
    <property type="entry name" value="SULFATASE N-TERMINAL DOMAIN-CONTAINING PROTEIN"/>
    <property type="match status" value="1"/>
</dbReference>
<dbReference type="Gene3D" id="3.40.720.10">
    <property type="entry name" value="Alkaline Phosphatase, subunit A"/>
    <property type="match status" value="1"/>
</dbReference>
<dbReference type="RefSeq" id="WP_221304498.1">
    <property type="nucleotide sequence ID" value="NZ_JACHEB010000001.1"/>
</dbReference>
<gene>
    <name evidence="3" type="ORF">HDF14_000109</name>
</gene>
<feature type="signal peptide" evidence="1">
    <location>
        <begin position="1"/>
        <end position="30"/>
    </location>
</feature>
<dbReference type="InterPro" id="IPR052701">
    <property type="entry name" value="GAG_Ulvan_Degrading_Sulfatases"/>
</dbReference>
<comment type="caution">
    <text evidence="3">The sequence shown here is derived from an EMBL/GenBank/DDBJ whole genome shotgun (WGS) entry which is preliminary data.</text>
</comment>
<organism evidence="3 4">
    <name type="scientific">Tunturiibacter gelidiferens</name>
    <dbReference type="NCBI Taxonomy" id="3069689"/>
    <lineage>
        <taxon>Bacteria</taxon>
        <taxon>Pseudomonadati</taxon>
        <taxon>Acidobacteriota</taxon>
        <taxon>Terriglobia</taxon>
        <taxon>Terriglobales</taxon>
        <taxon>Acidobacteriaceae</taxon>
        <taxon>Tunturiibacter</taxon>
    </lineage>
</organism>
<dbReference type="Proteomes" id="UP000535182">
    <property type="component" value="Unassembled WGS sequence"/>
</dbReference>
<keyword evidence="4" id="KW-1185">Reference proteome</keyword>
<feature type="domain" description="Sulfatase N-terminal" evidence="2">
    <location>
        <begin position="38"/>
        <end position="388"/>
    </location>
</feature>
<keyword evidence="1" id="KW-0732">Signal</keyword>
<keyword evidence="3" id="KW-0378">Hydrolase</keyword>
<evidence type="ECO:0000313" key="3">
    <source>
        <dbReference type="EMBL" id="MBB5326515.1"/>
    </source>
</evidence>
<name>A0A9X0U232_9BACT</name>
<proteinExistence type="predicted"/>
<dbReference type="GO" id="GO:0004065">
    <property type="term" value="F:arylsulfatase activity"/>
    <property type="evidence" value="ECO:0007669"/>
    <property type="project" value="UniProtKB-EC"/>
</dbReference>
<evidence type="ECO:0000313" key="4">
    <source>
        <dbReference type="Proteomes" id="UP000535182"/>
    </source>
</evidence>